<gene>
    <name evidence="2" type="primary">PLEST004903</name>
    <name evidence="2" type="ORF">PLESTB_000519600</name>
</gene>
<protein>
    <submittedName>
        <fullName evidence="2">Uncharacterized protein</fullName>
    </submittedName>
</protein>
<dbReference type="EMBL" id="BRXU01000004">
    <property type="protein sequence ID" value="GLC51596.1"/>
    <property type="molecule type" value="Genomic_DNA"/>
</dbReference>
<comment type="caution">
    <text evidence="2">The sequence shown here is derived from an EMBL/GenBank/DDBJ whole genome shotgun (WGS) entry which is preliminary data.</text>
</comment>
<accession>A0A9W6BG46</accession>
<dbReference type="AlphaFoldDB" id="A0A9W6BG46"/>
<sequence>MFGYLRTCFLGQPTQSWDTNDLSQGATDGRISSGADDKEFAQSLNGARQESTTARTALHTPRGCPAGTHAKLPAGPGGLGAVYGTYDILEPRSARASTPSFTLSAIAEDEFYELGRGDHDHGSGSVAGGGQLGQLVHSGTTRGSAATARQQPSLRSPAAGGSIGAGNLSFECEPLDSEPCAFAIILPTALSTVFEESDDDDDGECECECGGPQSTACHSADAGCCSNCRLPHSSSLIRGLSAPSCAGSMGSGPDGAPAAACAAKPVPTAAQPPPAAAAASSHGTTRTRGSLAACAGAAAQRSGGADSMAVWYF</sequence>
<proteinExistence type="predicted"/>
<keyword evidence="3" id="KW-1185">Reference proteome</keyword>
<feature type="compositionally biased region" description="Polar residues" evidence="1">
    <location>
        <begin position="137"/>
        <end position="154"/>
    </location>
</feature>
<reference evidence="2 3" key="1">
    <citation type="journal article" date="2023" name="Commun. Biol.">
        <title>Reorganization of the ancestral sex-determining regions during the evolution of trioecy in Pleodorina starrii.</title>
        <authorList>
            <person name="Takahashi K."/>
            <person name="Suzuki S."/>
            <person name="Kawai-Toyooka H."/>
            <person name="Yamamoto K."/>
            <person name="Hamaji T."/>
            <person name="Ootsuki R."/>
            <person name="Yamaguchi H."/>
            <person name="Kawachi M."/>
            <person name="Higashiyama T."/>
            <person name="Nozaki H."/>
        </authorList>
    </citation>
    <scope>NUCLEOTIDE SEQUENCE [LARGE SCALE GENOMIC DNA]</scope>
    <source>
        <strain evidence="2 3">NIES-4479</strain>
    </source>
</reference>
<feature type="region of interest" description="Disordered" evidence="1">
    <location>
        <begin position="136"/>
        <end position="160"/>
    </location>
</feature>
<evidence type="ECO:0000313" key="2">
    <source>
        <dbReference type="EMBL" id="GLC51596.1"/>
    </source>
</evidence>
<evidence type="ECO:0000313" key="3">
    <source>
        <dbReference type="Proteomes" id="UP001165080"/>
    </source>
</evidence>
<evidence type="ECO:0000256" key="1">
    <source>
        <dbReference type="SAM" id="MobiDB-lite"/>
    </source>
</evidence>
<dbReference type="Proteomes" id="UP001165080">
    <property type="component" value="Unassembled WGS sequence"/>
</dbReference>
<feature type="region of interest" description="Disordered" evidence="1">
    <location>
        <begin position="47"/>
        <end position="75"/>
    </location>
</feature>
<name>A0A9W6BG46_9CHLO</name>
<organism evidence="2 3">
    <name type="scientific">Pleodorina starrii</name>
    <dbReference type="NCBI Taxonomy" id="330485"/>
    <lineage>
        <taxon>Eukaryota</taxon>
        <taxon>Viridiplantae</taxon>
        <taxon>Chlorophyta</taxon>
        <taxon>core chlorophytes</taxon>
        <taxon>Chlorophyceae</taxon>
        <taxon>CS clade</taxon>
        <taxon>Chlamydomonadales</taxon>
        <taxon>Volvocaceae</taxon>
        <taxon>Pleodorina</taxon>
    </lineage>
</organism>